<keyword evidence="2" id="KW-1185">Reference proteome</keyword>
<sequence>MLSSIHYLIRSKLDGQYLAARAKTESGDKTINYLLVFKESFDALSYLNTHAPDIAHQFSVESIPATQLKGVLQRWGYVGIGVVNEPLEPRIQFVLV</sequence>
<gene>
    <name evidence="1" type="ordered locus">Cyan7822_4269</name>
</gene>
<accession>E0U9Z5</accession>
<dbReference type="KEGG" id="cyj:Cyan7822_4269"/>
<dbReference type="EMBL" id="CP002198">
    <property type="protein sequence ID" value="ADN16187.1"/>
    <property type="molecule type" value="Genomic_DNA"/>
</dbReference>
<dbReference type="HOGENOM" id="CLU_2355062_0_0_3"/>
<dbReference type="RefSeq" id="WP_013324250.1">
    <property type="nucleotide sequence ID" value="NC_014501.1"/>
</dbReference>
<reference evidence="2" key="1">
    <citation type="journal article" date="2011" name="MBio">
        <title>Novel metabolic attributes of the genus Cyanothece, comprising a group of unicellular nitrogen-fixing Cyanobacteria.</title>
        <authorList>
            <person name="Bandyopadhyay A."/>
            <person name="Elvitigala T."/>
            <person name="Welsh E."/>
            <person name="Stockel J."/>
            <person name="Liberton M."/>
            <person name="Min H."/>
            <person name="Sherman L.A."/>
            <person name="Pakrasi H.B."/>
        </authorList>
    </citation>
    <scope>NUCLEOTIDE SEQUENCE [LARGE SCALE GENOMIC DNA]</scope>
    <source>
        <strain evidence="2">PCC 7822</strain>
    </source>
</reference>
<name>E0U9Z5_GLOV7</name>
<dbReference type="eggNOG" id="ENOG5032SJ2">
    <property type="taxonomic scope" value="Bacteria"/>
</dbReference>
<evidence type="ECO:0000313" key="1">
    <source>
        <dbReference type="EMBL" id="ADN16187.1"/>
    </source>
</evidence>
<dbReference type="OrthoDB" id="582684at2"/>
<evidence type="ECO:0000313" key="2">
    <source>
        <dbReference type="Proteomes" id="UP000008206"/>
    </source>
</evidence>
<dbReference type="AlphaFoldDB" id="E0U9Z5"/>
<dbReference type="STRING" id="497965.Cyan7822_4269"/>
<dbReference type="Proteomes" id="UP000008206">
    <property type="component" value="Chromosome"/>
</dbReference>
<organism evidence="1 2">
    <name type="scientific">Gloeothece verrucosa (strain PCC 7822)</name>
    <name type="common">Cyanothece sp. (strain PCC 7822)</name>
    <dbReference type="NCBI Taxonomy" id="497965"/>
    <lineage>
        <taxon>Bacteria</taxon>
        <taxon>Bacillati</taxon>
        <taxon>Cyanobacteriota</taxon>
        <taxon>Cyanophyceae</taxon>
        <taxon>Oscillatoriophycideae</taxon>
        <taxon>Chroococcales</taxon>
        <taxon>Aphanothecaceae</taxon>
        <taxon>Gloeothece</taxon>
        <taxon>Gloeothece verrucosa</taxon>
    </lineage>
</organism>
<protein>
    <submittedName>
        <fullName evidence="1">Uncharacterized protein</fullName>
    </submittedName>
</protein>
<proteinExistence type="predicted"/>